<sequence length="294" mass="31765">MLCPKCGYISFDSLDSCPSCNQDLAATRKTLNGTAIMAEEQYFLGSIYGDNDQTIQQPTPPDEEYDEQSAAESTPESDESTPLDDAQDEISFDLGEMPPLDQSSLDLSADQESDDWQKAEGSAALMDNSSDEALSSAEPESIISERPLPETKDEDKNDDPLTLDIDSLSLEIDDISLEEPAAEGAGSEAMSLDLEQIDLSDLVHAPQPAASGGENSTIPQDGESLDIEDVKIDEQELTLEGLDPETGALELEFDQDNQEVEKASLKPIDLSLDIEAAPEELDLSLDEIVAAEEK</sequence>
<evidence type="ECO:0000313" key="2">
    <source>
        <dbReference type="EMBL" id="VAW38305.1"/>
    </source>
</evidence>
<protein>
    <submittedName>
        <fullName evidence="2">Uncharacterized protein</fullName>
    </submittedName>
</protein>
<dbReference type="EMBL" id="UOEX01000242">
    <property type="protein sequence ID" value="VAW38305.1"/>
    <property type="molecule type" value="Genomic_DNA"/>
</dbReference>
<feature type="compositionally biased region" description="Acidic residues" evidence="1">
    <location>
        <begin position="61"/>
        <end position="91"/>
    </location>
</feature>
<organism evidence="2">
    <name type="scientific">hydrothermal vent metagenome</name>
    <dbReference type="NCBI Taxonomy" id="652676"/>
    <lineage>
        <taxon>unclassified sequences</taxon>
        <taxon>metagenomes</taxon>
        <taxon>ecological metagenomes</taxon>
    </lineage>
</organism>
<feature type="region of interest" description="Disordered" evidence="1">
    <location>
        <begin position="49"/>
        <end position="165"/>
    </location>
</feature>
<gene>
    <name evidence="2" type="ORF">MNBD_DELTA03-1083</name>
</gene>
<name>A0A3B0V425_9ZZZZ</name>
<dbReference type="AlphaFoldDB" id="A0A3B0V425"/>
<reference evidence="2" key="1">
    <citation type="submission" date="2018-06" db="EMBL/GenBank/DDBJ databases">
        <authorList>
            <person name="Zhirakovskaya E."/>
        </authorList>
    </citation>
    <scope>NUCLEOTIDE SEQUENCE</scope>
</reference>
<evidence type="ECO:0000256" key="1">
    <source>
        <dbReference type="SAM" id="MobiDB-lite"/>
    </source>
</evidence>
<feature type="compositionally biased region" description="Basic and acidic residues" evidence="1">
    <location>
        <begin position="147"/>
        <end position="159"/>
    </location>
</feature>
<proteinExistence type="predicted"/>
<accession>A0A3B0V425</accession>